<dbReference type="PANTHER" id="PTHR37302">
    <property type="entry name" value="SLR1116 PROTEIN"/>
    <property type="match status" value="1"/>
</dbReference>
<comment type="caution">
    <text evidence="4">The sequence shown here is derived from an EMBL/GenBank/DDBJ whole genome shotgun (WGS) entry which is preliminary data.</text>
</comment>
<organism evidence="4 5">
    <name type="scientific">Bacillus salacetis</name>
    <dbReference type="NCBI Taxonomy" id="2315464"/>
    <lineage>
        <taxon>Bacteria</taxon>
        <taxon>Bacillati</taxon>
        <taxon>Bacillota</taxon>
        <taxon>Bacilli</taxon>
        <taxon>Bacillales</taxon>
        <taxon>Bacillaceae</taxon>
        <taxon>Bacillus</taxon>
    </lineage>
</organism>
<gene>
    <name evidence="4" type="ORF">D3H55_10420</name>
</gene>
<dbReference type="Pfam" id="PF05163">
    <property type="entry name" value="DinB"/>
    <property type="match status" value="1"/>
</dbReference>
<evidence type="ECO:0000256" key="2">
    <source>
        <dbReference type="ARBA" id="ARBA00022723"/>
    </source>
</evidence>
<dbReference type="InterPro" id="IPR034660">
    <property type="entry name" value="DinB/YfiT-like"/>
</dbReference>
<reference evidence="4 5" key="1">
    <citation type="submission" date="2018-09" db="EMBL/GenBank/DDBJ databases">
        <title>Bacillus saliacetes sp. nov., isolated from Thai shrimp paste (Ka-pi).</title>
        <authorList>
            <person name="Daroonpunt R."/>
            <person name="Tanasupawat S."/>
            <person name="Yiamsombut S."/>
        </authorList>
    </citation>
    <scope>NUCLEOTIDE SEQUENCE [LARGE SCALE GENOMIC DNA]</scope>
    <source>
        <strain evidence="4 5">SKP7-4</strain>
    </source>
</reference>
<sequence>MLDMFRYNWQVRQDWFEWCRDLPEEELTKERTGGMGSILATLFHVANGEQIWVNQMQGTTVLMKEGVSSLDETVEFTNMTRPVTEHFLQSWNEETASQTLTKKRRDGSDYVFSYEKILKHLIAHEIHHIGQLSIWAREIGRKPVSSDLIFRDY</sequence>
<dbReference type="Proteomes" id="UP000265801">
    <property type="component" value="Unassembled WGS sequence"/>
</dbReference>
<dbReference type="SUPFAM" id="SSF109854">
    <property type="entry name" value="DinB/YfiT-like putative metalloenzymes"/>
    <property type="match status" value="1"/>
</dbReference>
<evidence type="ECO:0000256" key="1">
    <source>
        <dbReference type="ARBA" id="ARBA00008635"/>
    </source>
</evidence>
<feature type="binding site" evidence="3">
    <location>
        <position position="44"/>
    </location>
    <ligand>
        <name>a divalent metal cation</name>
        <dbReference type="ChEBI" id="CHEBI:60240"/>
    </ligand>
</feature>
<proteinExistence type="inferred from homology"/>
<dbReference type="EMBL" id="QXIR01000012">
    <property type="protein sequence ID" value="RIW34002.1"/>
    <property type="molecule type" value="Genomic_DNA"/>
</dbReference>
<dbReference type="PANTHER" id="PTHR37302:SF3">
    <property type="entry name" value="DAMAGE-INDUCIBLE PROTEIN DINB"/>
    <property type="match status" value="1"/>
</dbReference>
<feature type="binding site" evidence="3">
    <location>
        <position position="128"/>
    </location>
    <ligand>
        <name>a divalent metal cation</name>
        <dbReference type="ChEBI" id="CHEBI:60240"/>
    </ligand>
</feature>
<evidence type="ECO:0000313" key="5">
    <source>
        <dbReference type="Proteomes" id="UP000265801"/>
    </source>
</evidence>
<name>A0A3A1R346_9BACI</name>
<dbReference type="Gene3D" id="1.20.120.450">
    <property type="entry name" value="dinb family like domain"/>
    <property type="match status" value="1"/>
</dbReference>
<evidence type="ECO:0000256" key="3">
    <source>
        <dbReference type="PIRSR" id="PIRSR607837-1"/>
    </source>
</evidence>
<dbReference type="InterPro" id="IPR007837">
    <property type="entry name" value="DinB"/>
</dbReference>
<evidence type="ECO:0000313" key="4">
    <source>
        <dbReference type="EMBL" id="RIW34002.1"/>
    </source>
</evidence>
<keyword evidence="5" id="KW-1185">Reference proteome</keyword>
<protein>
    <submittedName>
        <fullName evidence="4">DUF664 domain-containing protein</fullName>
    </submittedName>
</protein>
<dbReference type="OrthoDB" id="25666at2"/>
<keyword evidence="2 3" id="KW-0479">Metal-binding</keyword>
<comment type="similarity">
    <text evidence="1">Belongs to the DinB family.</text>
</comment>
<dbReference type="AlphaFoldDB" id="A0A3A1R346"/>
<feature type="binding site" evidence="3">
    <location>
        <position position="124"/>
    </location>
    <ligand>
        <name>a divalent metal cation</name>
        <dbReference type="ChEBI" id="CHEBI:60240"/>
    </ligand>
</feature>
<dbReference type="GO" id="GO:0046872">
    <property type="term" value="F:metal ion binding"/>
    <property type="evidence" value="ECO:0007669"/>
    <property type="project" value="UniProtKB-KW"/>
</dbReference>
<accession>A0A3A1R346</accession>
<dbReference type="RefSeq" id="WP_119546849.1">
    <property type="nucleotide sequence ID" value="NZ_QXIR01000012.1"/>
</dbReference>